<reference evidence="1" key="1">
    <citation type="submission" date="2021-12" db="EMBL/GenBank/DDBJ databases">
        <title>Novel species in genus Dyadobacter.</title>
        <authorList>
            <person name="Ma C."/>
        </authorList>
    </citation>
    <scope>NUCLEOTIDE SEQUENCE</scope>
    <source>
        <strain evidence="1">LJ419</strain>
    </source>
</reference>
<dbReference type="EMBL" id="JAJTTC010000005">
    <property type="protein sequence ID" value="MCF0063763.1"/>
    <property type="molecule type" value="Genomic_DNA"/>
</dbReference>
<proteinExistence type="predicted"/>
<sequence>MIFIIIYTTLCHLFAFPGSATHVVPLESKVPFNHMVQDSLIVPKAYELFNLADSIIAMHGYKAALDFLRKYEKHYSDPMERGMFNQVMMTYQSFCGDTKAALNYEAQLSPGRTQEVYEFSENFITTPANAFIIQKSADKQVVMFNEAHHRPQHRAFIRSLLRDFYSLGFRTLFVEAYFENQDSLLNDRGYPLQNTGTYTKEPVFGDMLREAKKLGFTIASYDNDTVTCNSTEPFVCNNQREKVAAENIVSFLKANPKAKVLVAAGYAHIIKKSDDGWIKMAEQFKSISGIDPLSIDLVGMAERSSAAHENKFYSAAHKKYDIKVPSIISDRTTRQVFLSNYRPEQIDLQVVFPRTKYTTGYADWLSDGYQKEFIIELSKVNFTPGDLLQIYIKNEAEAHEKQAVPILQFPLSNIKQQKVLLPGDYSYKVVVDHGTTKSSAILH</sequence>
<dbReference type="Proteomes" id="UP001139000">
    <property type="component" value="Unassembled WGS sequence"/>
</dbReference>
<evidence type="ECO:0000313" key="1">
    <source>
        <dbReference type="EMBL" id="MCF0063763.1"/>
    </source>
</evidence>
<organism evidence="1 2">
    <name type="scientific">Dyadobacter chenwenxiniae</name>
    <dbReference type="NCBI Taxonomy" id="2906456"/>
    <lineage>
        <taxon>Bacteria</taxon>
        <taxon>Pseudomonadati</taxon>
        <taxon>Bacteroidota</taxon>
        <taxon>Cytophagia</taxon>
        <taxon>Cytophagales</taxon>
        <taxon>Spirosomataceae</taxon>
        <taxon>Dyadobacter</taxon>
    </lineage>
</organism>
<comment type="caution">
    <text evidence="1">The sequence shown here is derived from an EMBL/GenBank/DDBJ whole genome shotgun (WGS) entry which is preliminary data.</text>
</comment>
<evidence type="ECO:0000313" key="2">
    <source>
        <dbReference type="Proteomes" id="UP001139000"/>
    </source>
</evidence>
<dbReference type="AlphaFoldDB" id="A0A9X1TMP7"/>
<protein>
    <submittedName>
        <fullName evidence="1">Uncharacterized protein</fullName>
    </submittedName>
</protein>
<name>A0A9X1TMP7_9BACT</name>
<gene>
    <name evidence="1" type="ORF">LXM26_19775</name>
</gene>
<keyword evidence="2" id="KW-1185">Reference proteome</keyword>
<accession>A0A9X1TMP7</accession>
<dbReference type="RefSeq" id="WP_234656691.1">
    <property type="nucleotide sequence ID" value="NZ_CP094997.1"/>
</dbReference>